<dbReference type="GO" id="GO:0016226">
    <property type="term" value="P:iron-sulfur cluster assembly"/>
    <property type="evidence" value="ECO:0007669"/>
    <property type="project" value="UniProtKB-UniRule"/>
</dbReference>
<dbReference type="PROSITE" id="PS50294">
    <property type="entry name" value="WD_REPEATS_REGION"/>
    <property type="match status" value="5"/>
</dbReference>
<dbReference type="EMBL" id="KV425916">
    <property type="protein sequence ID" value="KZV98621.1"/>
    <property type="molecule type" value="Genomic_DNA"/>
</dbReference>
<dbReference type="PRINTS" id="PR00320">
    <property type="entry name" value="GPROTEINBRPT"/>
</dbReference>
<dbReference type="SUPFAM" id="SSF50978">
    <property type="entry name" value="WD40 repeat-like"/>
    <property type="match status" value="1"/>
</dbReference>
<dbReference type="GO" id="GO:0097361">
    <property type="term" value="C:cytosolic [4Fe-4S] assembly targeting complex"/>
    <property type="evidence" value="ECO:0007669"/>
    <property type="project" value="InterPro"/>
</dbReference>
<dbReference type="Gene3D" id="2.130.10.10">
    <property type="entry name" value="YVTN repeat-like/Quinoprotein amine dehydrogenase"/>
    <property type="match status" value="2"/>
</dbReference>
<dbReference type="PANTHER" id="PTHR19920">
    <property type="entry name" value="WD40 PROTEIN CIAO1"/>
    <property type="match status" value="1"/>
</dbReference>
<dbReference type="InterPro" id="IPR028608">
    <property type="entry name" value="CIAO1/Cia1"/>
</dbReference>
<keyword evidence="2" id="KW-0677">Repeat</keyword>
<dbReference type="InParanoid" id="A0A165M161"/>
<protein>
    <recommendedName>
        <fullName evidence="3">Probable cytosolic iron-sulfur protein assembly protein 1</fullName>
    </recommendedName>
</protein>
<dbReference type="PROSITE" id="PS50082">
    <property type="entry name" value="WD_REPEATS_2"/>
    <property type="match status" value="5"/>
</dbReference>
<dbReference type="InterPro" id="IPR001680">
    <property type="entry name" value="WD40_rpt"/>
</dbReference>
<evidence type="ECO:0000256" key="3">
    <source>
        <dbReference type="HAMAP-Rule" id="MF_03037"/>
    </source>
</evidence>
<dbReference type="OrthoDB" id="284782at2759"/>
<dbReference type="InterPro" id="IPR020472">
    <property type="entry name" value="WD40_PAC1"/>
</dbReference>
<dbReference type="InterPro" id="IPR015943">
    <property type="entry name" value="WD40/YVTN_repeat-like_dom_sf"/>
</dbReference>
<organism evidence="5 6">
    <name type="scientific">Exidia glandulosa HHB12029</name>
    <dbReference type="NCBI Taxonomy" id="1314781"/>
    <lineage>
        <taxon>Eukaryota</taxon>
        <taxon>Fungi</taxon>
        <taxon>Dikarya</taxon>
        <taxon>Basidiomycota</taxon>
        <taxon>Agaricomycotina</taxon>
        <taxon>Agaricomycetes</taxon>
        <taxon>Auriculariales</taxon>
        <taxon>Exidiaceae</taxon>
        <taxon>Exidia</taxon>
    </lineage>
</organism>
<feature type="repeat" description="WD" evidence="4">
    <location>
        <begin position="14"/>
        <end position="44"/>
    </location>
</feature>
<feature type="repeat" description="WD" evidence="4">
    <location>
        <begin position="201"/>
        <end position="233"/>
    </location>
</feature>
<dbReference type="Pfam" id="PF00400">
    <property type="entry name" value="WD40"/>
    <property type="match status" value="6"/>
</dbReference>
<feature type="repeat" description="WD" evidence="4">
    <location>
        <begin position="156"/>
        <end position="187"/>
    </location>
</feature>
<feature type="repeat" description="WD" evidence="4">
    <location>
        <begin position="65"/>
        <end position="97"/>
    </location>
</feature>
<evidence type="ECO:0000256" key="4">
    <source>
        <dbReference type="PROSITE-ProRule" id="PRU00221"/>
    </source>
</evidence>
<dbReference type="InterPro" id="IPR019775">
    <property type="entry name" value="WD40_repeat_CS"/>
</dbReference>
<dbReference type="STRING" id="1314781.A0A165M161"/>
<dbReference type="CDD" id="cd00200">
    <property type="entry name" value="WD40"/>
    <property type="match status" value="1"/>
</dbReference>
<dbReference type="PROSITE" id="PS00678">
    <property type="entry name" value="WD_REPEATS_1"/>
    <property type="match status" value="1"/>
</dbReference>
<name>A0A165M161_EXIGL</name>
<evidence type="ECO:0000256" key="2">
    <source>
        <dbReference type="ARBA" id="ARBA00022737"/>
    </source>
</evidence>
<sequence>MTSPTHTIDPIAVLEGHDERVWDVAWNPSEPLIASCSQDKSIRIASYAQTTASGDLDFANIAQIPTGHKRTVRALAWAPSGKTLAAASFDSTISIWEREDGDGEWECSATLEGHETEVKGVAFNHEGTMLATCGRDKSVWIWEVHPDSDFECLSVLMEHAQDVKSVAWHPTHDILASASYDDSIKLYIDDPSDDWFAFATLTEHASTVWDVCFSPCGRYMASASDDTTIRIWKARDTKFHEWNCVKIIEGAHSRSIYSIAWTTADGTLGWIASAGGDGRVNVWAVTEVAEGVDVTLIAQRDETHGVCDTNTVRWCPRPGKQNVLATAGDDCAVRVWGVVPSTG</sequence>
<keyword evidence="6" id="KW-1185">Reference proteome</keyword>
<proteinExistence type="inferred from homology"/>
<dbReference type="InterPro" id="IPR036322">
    <property type="entry name" value="WD40_repeat_dom_sf"/>
</dbReference>
<evidence type="ECO:0000256" key="1">
    <source>
        <dbReference type="ARBA" id="ARBA00022574"/>
    </source>
</evidence>
<comment type="function">
    <text evidence="3">Essential component of the cytosolic iron-sulfur (Fe/S) protein assembly machinery. Required for the maturation of extramitochondrial Fe/S proteins.</text>
</comment>
<dbReference type="AlphaFoldDB" id="A0A165M161"/>
<keyword evidence="1 4" id="KW-0853">WD repeat</keyword>
<reference evidence="5 6" key="1">
    <citation type="journal article" date="2016" name="Mol. Biol. Evol.">
        <title>Comparative Genomics of Early-Diverging Mushroom-Forming Fungi Provides Insights into the Origins of Lignocellulose Decay Capabilities.</title>
        <authorList>
            <person name="Nagy L.G."/>
            <person name="Riley R."/>
            <person name="Tritt A."/>
            <person name="Adam C."/>
            <person name="Daum C."/>
            <person name="Floudas D."/>
            <person name="Sun H."/>
            <person name="Yadav J.S."/>
            <person name="Pangilinan J."/>
            <person name="Larsson K.H."/>
            <person name="Matsuura K."/>
            <person name="Barry K."/>
            <person name="Labutti K."/>
            <person name="Kuo R."/>
            <person name="Ohm R.A."/>
            <person name="Bhattacharya S.S."/>
            <person name="Shirouzu T."/>
            <person name="Yoshinaga Y."/>
            <person name="Martin F.M."/>
            <person name="Grigoriev I.V."/>
            <person name="Hibbett D.S."/>
        </authorList>
    </citation>
    <scope>NUCLEOTIDE SEQUENCE [LARGE SCALE GENOMIC DNA]</scope>
    <source>
        <strain evidence="5 6">HHB12029</strain>
    </source>
</reference>
<dbReference type="PANTHER" id="PTHR19920:SF0">
    <property type="entry name" value="CYTOSOLIC IRON-SULFUR PROTEIN ASSEMBLY PROTEIN CIAO1-RELATED"/>
    <property type="match status" value="1"/>
</dbReference>
<dbReference type="Proteomes" id="UP000077266">
    <property type="component" value="Unassembled WGS sequence"/>
</dbReference>
<dbReference type="HAMAP" id="MF_03037">
    <property type="entry name" value="ciao1"/>
    <property type="match status" value="1"/>
</dbReference>
<feature type="repeat" description="WD" evidence="4">
    <location>
        <begin position="111"/>
        <end position="144"/>
    </location>
</feature>
<dbReference type="SMART" id="SM00320">
    <property type="entry name" value="WD40"/>
    <property type="match status" value="7"/>
</dbReference>
<accession>A0A165M161</accession>
<comment type="similarity">
    <text evidence="3">Belongs to the WD repeat CIA1 family.</text>
</comment>
<evidence type="ECO:0000313" key="6">
    <source>
        <dbReference type="Proteomes" id="UP000077266"/>
    </source>
</evidence>
<evidence type="ECO:0000313" key="5">
    <source>
        <dbReference type="EMBL" id="KZV98621.1"/>
    </source>
</evidence>
<gene>
    <name evidence="3" type="primary">CIA1</name>
    <name evidence="5" type="ORF">EXIGLDRAFT_641377</name>
</gene>